<dbReference type="InterPro" id="IPR002048">
    <property type="entry name" value="EF_hand_dom"/>
</dbReference>
<sequence>NDMEQPLSKGIPAFWARKVGTMFSNIDVTNSGVLTKSAVRSAAGRFKKYYNMEDEDAERIVHAYYMLFHIMAPHKDSITREEFINTVWRASFGKTEATLNRYKNAYSAIFDVIETAKKGRMSFEEFKSYWHMQKWNDSLCEATFKWMDKENNGYVTKEQFNDMALAYYDLDDIVDGVEADEEDGLHTGYNLMWGPIA</sequence>
<dbReference type="SUPFAM" id="SSF47473">
    <property type="entry name" value="EF-hand"/>
    <property type="match status" value="1"/>
</dbReference>
<evidence type="ECO:0000313" key="2">
    <source>
        <dbReference type="Proteomes" id="UP000749559"/>
    </source>
</evidence>
<dbReference type="GO" id="GO:0005509">
    <property type="term" value="F:calcium ion binding"/>
    <property type="evidence" value="ECO:0007669"/>
    <property type="project" value="InterPro"/>
</dbReference>
<feature type="non-terminal residue" evidence="1">
    <location>
        <position position="1"/>
    </location>
</feature>
<dbReference type="Gene3D" id="1.10.238.10">
    <property type="entry name" value="EF-hand"/>
    <property type="match status" value="1"/>
</dbReference>
<evidence type="ECO:0000313" key="1">
    <source>
        <dbReference type="EMBL" id="CAH1778026.1"/>
    </source>
</evidence>
<accession>A0A8J1TJF2</accession>
<reference evidence="1" key="1">
    <citation type="submission" date="2022-03" db="EMBL/GenBank/DDBJ databases">
        <authorList>
            <person name="Martin C."/>
        </authorList>
    </citation>
    <scope>NUCLEOTIDE SEQUENCE</scope>
</reference>
<dbReference type="InterPro" id="IPR011992">
    <property type="entry name" value="EF-hand-dom_pair"/>
</dbReference>
<gene>
    <name evidence="1" type="ORF">OFUS_LOCUS5000</name>
</gene>
<protein>
    <submittedName>
        <fullName evidence="1">Uncharacterized protein</fullName>
    </submittedName>
</protein>
<proteinExistence type="predicted"/>
<dbReference type="EMBL" id="CAIIXF020000002">
    <property type="protein sequence ID" value="CAH1778026.1"/>
    <property type="molecule type" value="Genomic_DNA"/>
</dbReference>
<organism evidence="1 2">
    <name type="scientific">Owenia fusiformis</name>
    <name type="common">Polychaete worm</name>
    <dbReference type="NCBI Taxonomy" id="6347"/>
    <lineage>
        <taxon>Eukaryota</taxon>
        <taxon>Metazoa</taxon>
        <taxon>Spiralia</taxon>
        <taxon>Lophotrochozoa</taxon>
        <taxon>Annelida</taxon>
        <taxon>Polychaeta</taxon>
        <taxon>Sedentaria</taxon>
        <taxon>Canalipalpata</taxon>
        <taxon>Sabellida</taxon>
        <taxon>Oweniida</taxon>
        <taxon>Oweniidae</taxon>
        <taxon>Owenia</taxon>
    </lineage>
</organism>
<keyword evidence="2" id="KW-1185">Reference proteome</keyword>
<dbReference type="Proteomes" id="UP000749559">
    <property type="component" value="Unassembled WGS sequence"/>
</dbReference>
<dbReference type="AlphaFoldDB" id="A0A8J1TJF2"/>
<comment type="caution">
    <text evidence="1">The sequence shown here is derived from an EMBL/GenBank/DDBJ whole genome shotgun (WGS) entry which is preliminary data.</text>
</comment>
<dbReference type="Pfam" id="PF13833">
    <property type="entry name" value="EF-hand_8"/>
    <property type="match status" value="1"/>
</dbReference>
<name>A0A8J1TJF2_OWEFU</name>